<dbReference type="EMBL" id="CP029619">
    <property type="protein sequence ID" value="AWN81467.1"/>
    <property type="molecule type" value="Genomic_DNA"/>
</dbReference>
<dbReference type="InterPro" id="IPR001367">
    <property type="entry name" value="Fe_dep_repressor"/>
</dbReference>
<protein>
    <recommendedName>
        <fullName evidence="2">Transcriptional regulator MntR</fullName>
    </recommendedName>
</protein>
<dbReference type="InterPro" id="IPR022687">
    <property type="entry name" value="HTH_DTXR"/>
</dbReference>
<dbReference type="InterPro" id="IPR022689">
    <property type="entry name" value="Iron_dep_repressor"/>
</dbReference>
<dbReference type="InterPro" id="IPR036390">
    <property type="entry name" value="WH_DNA-bd_sf"/>
</dbReference>
<name>A0A2Z3L737_9BACT</name>
<evidence type="ECO:0000313" key="9">
    <source>
        <dbReference type="Proteomes" id="UP000245872"/>
    </source>
</evidence>
<reference evidence="8 9" key="1">
    <citation type="submission" date="2018-05" db="EMBL/GenBank/DDBJ databases">
        <title>Candidatus Cardinium hertigii Genome Assembly.</title>
        <authorList>
            <person name="Showmaker K.C."/>
            <person name="Walden K.O."/>
            <person name="Fields C.J."/>
            <person name="Lambert K.N."/>
            <person name="Hudson M.E."/>
        </authorList>
    </citation>
    <scope>NUCLEOTIDE SEQUENCE [LARGE SCALE GENOMIC DNA]</scope>
    <source>
        <strain evidence="9">cHgTN10</strain>
    </source>
</reference>
<gene>
    <name evidence="8" type="primary">ideR</name>
    <name evidence="8" type="ORF">DK880_00130</name>
</gene>
<dbReference type="Gene3D" id="1.10.10.10">
    <property type="entry name" value="Winged helix-like DNA-binding domain superfamily/Winged helix DNA-binding domain"/>
    <property type="match status" value="1"/>
</dbReference>
<evidence type="ECO:0000256" key="2">
    <source>
        <dbReference type="ARBA" id="ARBA00022386"/>
    </source>
</evidence>
<dbReference type="PANTHER" id="PTHR33238:SF7">
    <property type="entry name" value="IRON-DEPENDENT TRANSCRIPTIONAL REGULATOR"/>
    <property type="match status" value="1"/>
</dbReference>
<evidence type="ECO:0000256" key="6">
    <source>
        <dbReference type="ARBA" id="ARBA00025185"/>
    </source>
</evidence>
<feature type="domain" description="HTH dtxR-type" evidence="7">
    <location>
        <begin position="4"/>
        <end position="67"/>
    </location>
</feature>
<evidence type="ECO:0000259" key="7">
    <source>
        <dbReference type="PROSITE" id="PS50944"/>
    </source>
</evidence>
<dbReference type="PROSITE" id="PS50944">
    <property type="entry name" value="HTH_DTXR"/>
    <property type="match status" value="1"/>
</dbReference>
<dbReference type="RefSeq" id="WP_109996924.1">
    <property type="nucleotide sequence ID" value="NZ_CP029619.1"/>
</dbReference>
<proteinExistence type="inferred from homology"/>
<keyword evidence="4" id="KW-0238">DNA-binding</keyword>
<evidence type="ECO:0000256" key="4">
    <source>
        <dbReference type="ARBA" id="ARBA00023125"/>
    </source>
</evidence>
<dbReference type="Gene3D" id="1.10.60.10">
    <property type="entry name" value="Iron dependent repressor, metal binding and dimerisation domain"/>
    <property type="match status" value="1"/>
</dbReference>
<evidence type="ECO:0000256" key="5">
    <source>
        <dbReference type="ARBA" id="ARBA00023163"/>
    </source>
</evidence>
<dbReference type="SUPFAM" id="SSF46785">
    <property type="entry name" value="Winged helix' DNA-binding domain"/>
    <property type="match status" value="1"/>
</dbReference>
<accession>A0A2Z3L737</accession>
<dbReference type="OrthoDB" id="9791355at2"/>
<evidence type="ECO:0000256" key="3">
    <source>
        <dbReference type="ARBA" id="ARBA00023015"/>
    </source>
</evidence>
<dbReference type="Pfam" id="PF04023">
    <property type="entry name" value="FeoA"/>
    <property type="match status" value="1"/>
</dbReference>
<comment type="similarity">
    <text evidence="1">Belongs to the DtxR/MntR family.</text>
</comment>
<dbReference type="Proteomes" id="UP000245872">
    <property type="component" value="Chromosome"/>
</dbReference>
<dbReference type="GO" id="GO:0046983">
    <property type="term" value="F:protein dimerization activity"/>
    <property type="evidence" value="ECO:0007669"/>
    <property type="project" value="InterPro"/>
</dbReference>
<evidence type="ECO:0000313" key="8">
    <source>
        <dbReference type="EMBL" id="AWN81467.1"/>
    </source>
</evidence>
<dbReference type="InterPro" id="IPR007167">
    <property type="entry name" value="Fe-transptr_FeoA-like"/>
</dbReference>
<organism evidence="8 9">
    <name type="scientific">Candidatus Cardinium hertigii</name>
    <dbReference type="NCBI Taxonomy" id="247481"/>
    <lineage>
        <taxon>Bacteria</taxon>
        <taxon>Pseudomonadati</taxon>
        <taxon>Bacteroidota</taxon>
        <taxon>Cytophagia</taxon>
        <taxon>Cytophagales</taxon>
        <taxon>Amoebophilaceae</taxon>
        <taxon>Candidatus Cardinium</taxon>
    </lineage>
</organism>
<dbReference type="AlphaFoldDB" id="A0A2Z3L737"/>
<keyword evidence="3" id="KW-0805">Transcription regulation</keyword>
<comment type="function">
    <text evidence="6">In the presence of manganese, represses expression of mntH and mntS. Up-regulates expression of mntP.</text>
</comment>
<keyword evidence="9" id="KW-1185">Reference proteome</keyword>
<dbReference type="KEGG" id="cher:DK880_00130"/>
<dbReference type="InterPro" id="IPR050536">
    <property type="entry name" value="DtxR_MntR_Metal-Reg"/>
</dbReference>
<dbReference type="GO" id="GO:0046914">
    <property type="term" value="F:transition metal ion binding"/>
    <property type="evidence" value="ECO:0007669"/>
    <property type="project" value="InterPro"/>
</dbReference>
<dbReference type="GO" id="GO:0003677">
    <property type="term" value="F:DNA binding"/>
    <property type="evidence" value="ECO:0007669"/>
    <property type="project" value="UniProtKB-KW"/>
</dbReference>
<dbReference type="PANTHER" id="PTHR33238">
    <property type="entry name" value="IRON (METAL) DEPENDENT REPRESSOR, DTXR FAMILY"/>
    <property type="match status" value="1"/>
</dbReference>
<dbReference type="SUPFAM" id="SSF47979">
    <property type="entry name" value="Iron-dependent repressor protein, dimerization domain"/>
    <property type="match status" value="1"/>
</dbReference>
<dbReference type="Pfam" id="PF01325">
    <property type="entry name" value="Fe_dep_repress"/>
    <property type="match status" value="1"/>
</dbReference>
<dbReference type="InterPro" id="IPR036388">
    <property type="entry name" value="WH-like_DNA-bd_sf"/>
</dbReference>
<evidence type="ECO:0000256" key="1">
    <source>
        <dbReference type="ARBA" id="ARBA00007871"/>
    </source>
</evidence>
<dbReference type="GO" id="GO:0003700">
    <property type="term" value="F:DNA-binding transcription factor activity"/>
    <property type="evidence" value="ECO:0007669"/>
    <property type="project" value="InterPro"/>
</dbReference>
<sequence length="221" mass="25119">MKKLTHTEEDYLKAIYLLSKDNDTVLVSTTAISEFLHTKPASVTDMVQKLHSNGLAVYQKYQGVRLTDKGKKSAVKVVRKHLLWEVFLVDKLKFEWNAIHQVAEQLEHIDSDMLIERLESFLGYPYCNPHGIVIPDAHGKVVAQSSLLLTDITEGTSGIVSAIKNESTAFLQYLSKRNIHLGTKITVIEKIYFDESMDVIIDNHFKVNISRKITDHIMLIP</sequence>
<dbReference type="InterPro" id="IPR038157">
    <property type="entry name" value="FeoA_core_dom"/>
</dbReference>
<dbReference type="Gene3D" id="2.30.30.90">
    <property type="match status" value="1"/>
</dbReference>
<dbReference type="Pfam" id="PF02742">
    <property type="entry name" value="Fe_dep_repr_C"/>
    <property type="match status" value="1"/>
</dbReference>
<keyword evidence="5" id="KW-0804">Transcription</keyword>
<dbReference type="InterPro" id="IPR036421">
    <property type="entry name" value="Fe_dep_repressor_sf"/>
</dbReference>
<dbReference type="SMART" id="SM00529">
    <property type="entry name" value="HTH_DTXR"/>
    <property type="match status" value="1"/>
</dbReference>